<evidence type="ECO:0000313" key="2">
    <source>
        <dbReference type="EMBL" id="CFE56304.1"/>
    </source>
</evidence>
<protein>
    <submittedName>
        <fullName evidence="2">Uncharacterized protein</fullName>
    </submittedName>
</protein>
<evidence type="ECO:0000256" key="1">
    <source>
        <dbReference type="SAM" id="MobiDB-lite"/>
    </source>
</evidence>
<dbReference type="Proteomes" id="UP000050139">
    <property type="component" value="Unassembled WGS sequence"/>
</dbReference>
<evidence type="ECO:0000313" key="7">
    <source>
        <dbReference type="Proteomes" id="UP000050164"/>
    </source>
</evidence>
<reference evidence="5 7" key="2">
    <citation type="submission" date="2015-03" db="EMBL/GenBank/DDBJ databases">
        <authorList>
            <consortium name="Pathogen Informatics"/>
        </authorList>
    </citation>
    <scope>NUCLEOTIDE SEQUENCE [LARGE SCALE GENOMIC DNA]</scope>
    <source>
        <strain evidence="3 7">Bir 185</strain>
        <strain evidence="2 5">H09601792</strain>
    </source>
</reference>
<dbReference type="Proteomes" id="UP000050164">
    <property type="component" value="Unassembled WGS sequence"/>
</dbReference>
<evidence type="ECO:0000313" key="5">
    <source>
        <dbReference type="Proteomes" id="UP000046947"/>
    </source>
</evidence>
<evidence type="ECO:0000313" key="4">
    <source>
        <dbReference type="EMBL" id="CLV39883.1"/>
    </source>
</evidence>
<organism evidence="2 5">
    <name type="scientific">Mycobacterium tuberculosis</name>
    <dbReference type="NCBI Taxonomy" id="1773"/>
    <lineage>
        <taxon>Bacteria</taxon>
        <taxon>Bacillati</taxon>
        <taxon>Actinomycetota</taxon>
        <taxon>Actinomycetes</taxon>
        <taxon>Mycobacteriales</taxon>
        <taxon>Mycobacteriaceae</taxon>
        <taxon>Mycobacterium</taxon>
        <taxon>Mycobacterium tuberculosis complex</taxon>
    </lineage>
</organism>
<dbReference type="AlphaFoldDB" id="A0A0E7ZJL4"/>
<proteinExistence type="predicted"/>
<dbReference type="EMBL" id="CNFT01000304">
    <property type="protein sequence ID" value="CKR51030.1"/>
    <property type="molecule type" value="Genomic_DNA"/>
</dbReference>
<evidence type="ECO:0000313" key="3">
    <source>
        <dbReference type="EMBL" id="CKR51030.1"/>
    </source>
</evidence>
<name>A0A0E7ZJL4_MYCTX</name>
<evidence type="ECO:0000313" key="6">
    <source>
        <dbReference type="Proteomes" id="UP000050139"/>
    </source>
</evidence>
<feature type="compositionally biased region" description="Low complexity" evidence="1">
    <location>
        <begin position="114"/>
        <end position="143"/>
    </location>
</feature>
<gene>
    <name evidence="2" type="ORF">ERS007688_02521</name>
    <name evidence="3" type="ORF">ERS027659_01586</name>
    <name evidence="4" type="ORF">ERS094118_00002</name>
</gene>
<dbReference type="EMBL" id="CFOH01000427">
    <property type="protein sequence ID" value="CFE56304.1"/>
    <property type="molecule type" value="Genomic_DNA"/>
</dbReference>
<sequence length="319" mass="34084">MAVDTSSVPAARISVVGAAATAFAALIAEPIPVKYVAVAASASGEAIRNDIRHLQNVRIAKPCRPEHRLASIDPSAQLTIATRGERHPGFPRSPPPSRYPPLADASWRIRPSHSSAVSPAGARPRASRAPAQAHRPGSASSAGRTRRARQGPVVDCRFTRQPPTLTRRDPLKQVGADAQSRCRRRPRRRRRLLVRQGAAWTEMQDGAACPRGVGVPAAGLQPTPRLAPGVQLSPWPHSLSWSTLSPFRASQLGCMCRAAGFVTSGCLAELRAKVDVNREVAVKSRTPRAQCGYPGKSGSGLELPAGAASRYDAVTRVRW</sequence>
<reference evidence="4 6" key="1">
    <citation type="submission" date="2015-03" db="EMBL/GenBank/DDBJ databases">
        <authorList>
            <consortium name="Pathogen Informatics"/>
            <person name="Murphy D."/>
        </authorList>
    </citation>
    <scope>NUCLEOTIDE SEQUENCE [LARGE SCALE GENOMIC DNA]</scope>
    <source>
        <strain evidence="4 6">0268S</strain>
    </source>
</reference>
<dbReference type="EMBL" id="COPH01000001">
    <property type="protein sequence ID" value="CLV39883.1"/>
    <property type="molecule type" value="Genomic_DNA"/>
</dbReference>
<accession>A0A0E7ZJL4</accession>
<feature type="region of interest" description="Disordered" evidence="1">
    <location>
        <begin position="84"/>
        <end position="186"/>
    </location>
</feature>
<dbReference type="Proteomes" id="UP000046947">
    <property type="component" value="Unassembled WGS sequence"/>
</dbReference>